<dbReference type="GO" id="GO:0016020">
    <property type="term" value="C:membrane"/>
    <property type="evidence" value="ECO:0007669"/>
    <property type="project" value="UniProtKB-SubCell"/>
</dbReference>
<evidence type="ECO:0000256" key="3">
    <source>
        <dbReference type="ARBA" id="ARBA00022692"/>
    </source>
</evidence>
<feature type="transmembrane region" description="Helical" evidence="6">
    <location>
        <begin position="226"/>
        <end position="247"/>
    </location>
</feature>
<evidence type="ECO:0008006" key="9">
    <source>
        <dbReference type="Google" id="ProtNLM"/>
    </source>
</evidence>
<sequence>MAELATILASILGDPPEKQLRMAFEWGEGRDGLIAYIVYTTRTFHRNFCHLIVSVELQHSLSQLCRLSLLTYQFGLQKVNGEIQRDLTLIFCSMVRMYTYNVIVGTICMVVVERFCATIFLQDYERRRRIGFDLYHHVSLSLASVFAAYLYTFWGATYTKPFFMLMLLYTLTGIGILYGSFSLLYRNNKARLLMLRKSFEQDKYTLSIRFQLEENMRAFELIRHGIWAHSVGSSLGMLLFCIPFIIFEVGSPEAELSTAAFEALGGIYMTGMQMTMVNAVPGWRRKLQFIFWKVLHPPHNHQVQAKRERQNLEQYKTARNDSEIYFQQLKFMWK</sequence>
<dbReference type="InterPro" id="IPR004151">
    <property type="entry name" value="7TM_GPCR_serpentine_rcpt_Sre"/>
</dbReference>
<comment type="similarity">
    <text evidence="2">Belongs to the nematode receptor-like protein sre family.</text>
</comment>
<dbReference type="WBParaSite" id="MBELARI_LOCUS7096">
    <property type="protein sequence ID" value="MBELARI_LOCUS7096"/>
    <property type="gene ID" value="MBELARI_LOCUS7096"/>
</dbReference>
<dbReference type="Proteomes" id="UP000887575">
    <property type="component" value="Unassembled WGS sequence"/>
</dbReference>
<protein>
    <recommendedName>
        <fullName evidence="9">G protein-coupled receptor</fullName>
    </recommendedName>
</protein>
<evidence type="ECO:0000256" key="6">
    <source>
        <dbReference type="SAM" id="Phobius"/>
    </source>
</evidence>
<evidence type="ECO:0000256" key="1">
    <source>
        <dbReference type="ARBA" id="ARBA00004141"/>
    </source>
</evidence>
<name>A0AAF3FJ00_9BILA</name>
<dbReference type="GO" id="GO:0007606">
    <property type="term" value="P:sensory perception of chemical stimulus"/>
    <property type="evidence" value="ECO:0007669"/>
    <property type="project" value="InterPro"/>
</dbReference>
<dbReference type="Pfam" id="PF03125">
    <property type="entry name" value="Sre"/>
    <property type="match status" value="1"/>
</dbReference>
<dbReference type="AlphaFoldDB" id="A0AAF3FJ00"/>
<accession>A0AAF3FJ00</accession>
<feature type="transmembrane region" description="Helical" evidence="6">
    <location>
        <begin position="134"/>
        <end position="156"/>
    </location>
</feature>
<proteinExistence type="inferred from homology"/>
<reference evidence="8" key="1">
    <citation type="submission" date="2024-02" db="UniProtKB">
        <authorList>
            <consortium name="WormBaseParasite"/>
        </authorList>
    </citation>
    <scope>IDENTIFICATION</scope>
</reference>
<evidence type="ECO:0000313" key="7">
    <source>
        <dbReference type="Proteomes" id="UP000887575"/>
    </source>
</evidence>
<feature type="transmembrane region" description="Helical" evidence="6">
    <location>
        <begin position="162"/>
        <end position="185"/>
    </location>
</feature>
<comment type="subcellular location">
    <subcellularLocation>
        <location evidence="1">Membrane</location>
        <topology evidence="1">Multi-pass membrane protein</topology>
    </subcellularLocation>
</comment>
<evidence type="ECO:0000256" key="4">
    <source>
        <dbReference type="ARBA" id="ARBA00022989"/>
    </source>
</evidence>
<keyword evidence="7" id="KW-1185">Reference proteome</keyword>
<keyword evidence="5 6" id="KW-0472">Membrane</keyword>
<keyword evidence="4 6" id="KW-1133">Transmembrane helix</keyword>
<dbReference type="PANTHER" id="PTHR23128:SF132">
    <property type="entry name" value="SERPENTINE RECEPTOR, CLASS E (EPSILON)-RELATED"/>
    <property type="match status" value="1"/>
</dbReference>
<evidence type="ECO:0000256" key="5">
    <source>
        <dbReference type="ARBA" id="ARBA00023136"/>
    </source>
</evidence>
<feature type="transmembrane region" description="Helical" evidence="6">
    <location>
        <begin position="259"/>
        <end position="280"/>
    </location>
</feature>
<evidence type="ECO:0000256" key="2">
    <source>
        <dbReference type="ARBA" id="ARBA00006803"/>
    </source>
</evidence>
<evidence type="ECO:0000313" key="8">
    <source>
        <dbReference type="WBParaSite" id="MBELARI_LOCUS7096"/>
    </source>
</evidence>
<organism evidence="7 8">
    <name type="scientific">Mesorhabditis belari</name>
    <dbReference type="NCBI Taxonomy" id="2138241"/>
    <lineage>
        <taxon>Eukaryota</taxon>
        <taxon>Metazoa</taxon>
        <taxon>Ecdysozoa</taxon>
        <taxon>Nematoda</taxon>
        <taxon>Chromadorea</taxon>
        <taxon>Rhabditida</taxon>
        <taxon>Rhabditina</taxon>
        <taxon>Rhabditomorpha</taxon>
        <taxon>Rhabditoidea</taxon>
        <taxon>Rhabditidae</taxon>
        <taxon>Mesorhabditinae</taxon>
        <taxon>Mesorhabditis</taxon>
    </lineage>
</organism>
<keyword evidence="3 6" id="KW-0812">Transmembrane</keyword>
<feature type="transmembrane region" description="Helical" evidence="6">
    <location>
        <begin position="98"/>
        <end position="122"/>
    </location>
</feature>
<dbReference type="PANTHER" id="PTHR23128">
    <property type="entry name" value="SERPENTINE RECEPTOR, CLASS E (EPSILON)-RELATED"/>
    <property type="match status" value="1"/>
</dbReference>